<reference evidence="1" key="1">
    <citation type="submission" date="2021-03" db="EMBL/GenBank/DDBJ databases">
        <title>Evolutionary priming and transition to the ectomycorrhizal habit in an iconic lineage of mushroom-forming fungi: is preadaptation a requirement?</title>
        <authorList>
            <consortium name="DOE Joint Genome Institute"/>
            <person name="Looney B.P."/>
            <person name="Miyauchi S."/>
            <person name="Morin E."/>
            <person name="Drula E."/>
            <person name="Courty P.E."/>
            <person name="Chicoki N."/>
            <person name="Fauchery L."/>
            <person name="Kohler A."/>
            <person name="Kuo A."/>
            <person name="LaButti K."/>
            <person name="Pangilinan J."/>
            <person name="Lipzen A."/>
            <person name="Riley R."/>
            <person name="Andreopoulos W."/>
            <person name="He G."/>
            <person name="Johnson J."/>
            <person name="Barry K.W."/>
            <person name="Grigoriev I.V."/>
            <person name="Nagy L."/>
            <person name="Hibbett D."/>
            <person name="Henrissat B."/>
            <person name="Matheny P.B."/>
            <person name="Labbe J."/>
            <person name="Martin A.F."/>
        </authorList>
    </citation>
    <scope>NUCLEOTIDE SEQUENCE</scope>
    <source>
        <strain evidence="1">BPL698</strain>
    </source>
</reference>
<accession>A0ACC0TVX5</accession>
<keyword evidence="2" id="KW-1185">Reference proteome</keyword>
<evidence type="ECO:0000313" key="2">
    <source>
        <dbReference type="Proteomes" id="UP001207468"/>
    </source>
</evidence>
<dbReference type="EMBL" id="JAGFNK010000495">
    <property type="protein sequence ID" value="KAI9449519.1"/>
    <property type="molecule type" value="Genomic_DNA"/>
</dbReference>
<dbReference type="Proteomes" id="UP001207468">
    <property type="component" value="Unassembled WGS sequence"/>
</dbReference>
<name>A0ACC0TVX5_9AGAM</name>
<proteinExistence type="predicted"/>
<sequence length="264" mass="29196">MSKLETLFLRFQSPPYPANRPRPPLTRFVLPALTQLLFEGVHGCLEDLLAQIEAPCLKKLRIEFFMDIAFVVPQLYQLIGHAKLFKTCHRAAVCTTDQSIGLVIFSRSLWSSEISLAIGEAAFIAGPGLQLIHTPPPSGKTSRTSESNANVIMQHILEPMVVQEAELTGDETLPTVFSLMSPLAEATVVDHDDGSDHASEPLLSAGDIIVWVSHQGDLLITVDPERCQLSVWRYAYMKLGDVPFSHVHSWFHKKRTSMAAGTPL</sequence>
<comment type="caution">
    <text evidence="1">The sequence shown here is derived from an EMBL/GenBank/DDBJ whole genome shotgun (WGS) entry which is preliminary data.</text>
</comment>
<protein>
    <submittedName>
        <fullName evidence="1">Uncharacterized protein</fullName>
    </submittedName>
</protein>
<organism evidence="1 2">
    <name type="scientific">Russula earlei</name>
    <dbReference type="NCBI Taxonomy" id="71964"/>
    <lineage>
        <taxon>Eukaryota</taxon>
        <taxon>Fungi</taxon>
        <taxon>Dikarya</taxon>
        <taxon>Basidiomycota</taxon>
        <taxon>Agaricomycotina</taxon>
        <taxon>Agaricomycetes</taxon>
        <taxon>Russulales</taxon>
        <taxon>Russulaceae</taxon>
        <taxon>Russula</taxon>
    </lineage>
</organism>
<gene>
    <name evidence="1" type="ORF">F5148DRAFT_1291468</name>
</gene>
<evidence type="ECO:0000313" key="1">
    <source>
        <dbReference type="EMBL" id="KAI9449519.1"/>
    </source>
</evidence>